<evidence type="ECO:0000256" key="6">
    <source>
        <dbReference type="ARBA" id="ARBA00022840"/>
    </source>
</evidence>
<organism evidence="12 13">
    <name type="scientific">Nostoc paludosum FACHB-159</name>
    <dbReference type="NCBI Taxonomy" id="2692908"/>
    <lineage>
        <taxon>Bacteria</taxon>
        <taxon>Bacillati</taxon>
        <taxon>Cyanobacteriota</taxon>
        <taxon>Cyanophyceae</taxon>
        <taxon>Nostocales</taxon>
        <taxon>Nostocaceae</taxon>
        <taxon>Nostoc</taxon>
    </lineage>
</organism>
<dbReference type="SFLD" id="SFLDS00003">
    <property type="entry name" value="Haloacid_Dehalogenase"/>
    <property type="match status" value="1"/>
</dbReference>
<dbReference type="PRINTS" id="PR00119">
    <property type="entry name" value="CATATPASE"/>
</dbReference>
<dbReference type="EMBL" id="JACJTU010000044">
    <property type="protein sequence ID" value="MBD2738170.1"/>
    <property type="molecule type" value="Genomic_DNA"/>
</dbReference>
<dbReference type="InterPro" id="IPR044492">
    <property type="entry name" value="P_typ_ATPase_HD_dom"/>
</dbReference>
<dbReference type="Gene3D" id="3.40.50.1000">
    <property type="entry name" value="HAD superfamily/HAD-like"/>
    <property type="match status" value="1"/>
</dbReference>
<dbReference type="Gene3D" id="2.70.150.10">
    <property type="entry name" value="Calcium-transporting ATPase, cytoplasmic transduction domain A"/>
    <property type="match status" value="1"/>
</dbReference>
<evidence type="ECO:0000256" key="7">
    <source>
        <dbReference type="ARBA" id="ARBA00022967"/>
    </source>
</evidence>
<dbReference type="SUPFAM" id="SSF81665">
    <property type="entry name" value="Calcium ATPase, transmembrane domain M"/>
    <property type="match status" value="1"/>
</dbReference>
<feature type="transmembrane region" description="Helical" evidence="10">
    <location>
        <begin position="873"/>
        <end position="895"/>
    </location>
</feature>
<keyword evidence="6" id="KW-0067">ATP-binding</keyword>
<keyword evidence="7" id="KW-1278">Translocase</keyword>
<dbReference type="PANTHER" id="PTHR43294:SF21">
    <property type="entry name" value="CATION TRANSPORTING ATPASE"/>
    <property type="match status" value="1"/>
</dbReference>
<dbReference type="NCBIfam" id="TIGR01494">
    <property type="entry name" value="ATPase_P-type"/>
    <property type="match status" value="2"/>
</dbReference>
<feature type="transmembrane region" description="Helical" evidence="10">
    <location>
        <begin position="738"/>
        <end position="758"/>
    </location>
</feature>
<dbReference type="InterPro" id="IPR008250">
    <property type="entry name" value="ATPase_P-typ_transduc_dom_A_sf"/>
</dbReference>
<feature type="transmembrane region" description="Helical" evidence="10">
    <location>
        <begin position="784"/>
        <end position="810"/>
    </location>
</feature>
<dbReference type="Pfam" id="PF00690">
    <property type="entry name" value="Cation_ATPase_N"/>
    <property type="match status" value="1"/>
</dbReference>
<feature type="domain" description="Cation-transporting P-type ATPase N-terminal" evidence="11">
    <location>
        <begin position="6"/>
        <end position="79"/>
    </location>
</feature>
<evidence type="ECO:0000256" key="8">
    <source>
        <dbReference type="ARBA" id="ARBA00022989"/>
    </source>
</evidence>
<feature type="transmembrane region" description="Helical" evidence="10">
    <location>
        <begin position="244"/>
        <end position="269"/>
    </location>
</feature>
<dbReference type="SFLD" id="SFLDF00027">
    <property type="entry name" value="p-type_atpase"/>
    <property type="match status" value="1"/>
</dbReference>
<dbReference type="Gene3D" id="1.20.1110.10">
    <property type="entry name" value="Calcium-transporting ATPase, transmembrane domain"/>
    <property type="match status" value="1"/>
</dbReference>
<evidence type="ECO:0000256" key="3">
    <source>
        <dbReference type="ARBA" id="ARBA00022475"/>
    </source>
</evidence>
<reference evidence="12 13" key="1">
    <citation type="journal article" date="2020" name="ISME J.">
        <title>Comparative genomics reveals insights into cyanobacterial evolution and habitat adaptation.</title>
        <authorList>
            <person name="Chen M.Y."/>
            <person name="Teng W.K."/>
            <person name="Zhao L."/>
            <person name="Hu C.X."/>
            <person name="Zhou Y.K."/>
            <person name="Han B.P."/>
            <person name="Song L.R."/>
            <person name="Shu W.S."/>
        </authorList>
    </citation>
    <scope>NUCLEOTIDE SEQUENCE [LARGE SCALE GENOMIC DNA]</scope>
    <source>
        <strain evidence="12 13">FACHB-159</strain>
    </source>
</reference>
<proteinExistence type="inferred from homology"/>
<dbReference type="InterPro" id="IPR004014">
    <property type="entry name" value="ATPase_P-typ_cation-transptr_N"/>
</dbReference>
<dbReference type="SMART" id="SM00831">
    <property type="entry name" value="Cation_ATPase_N"/>
    <property type="match status" value="1"/>
</dbReference>
<comment type="similarity">
    <text evidence="2">Belongs to the cation transport ATPase (P-type) (TC 3.A.3) family. Type IIA subfamily.</text>
</comment>
<dbReference type="Gene3D" id="3.40.1110.10">
    <property type="entry name" value="Calcium-transporting ATPase, cytoplasmic domain N"/>
    <property type="match status" value="1"/>
</dbReference>
<gene>
    <name evidence="12" type="ORF">H6H03_30550</name>
</gene>
<comment type="caution">
    <text evidence="12">The sequence shown here is derived from an EMBL/GenBank/DDBJ whole genome shotgun (WGS) entry which is preliminary data.</text>
</comment>
<accession>A0ABR8KF33</accession>
<evidence type="ECO:0000256" key="10">
    <source>
        <dbReference type="SAM" id="Phobius"/>
    </source>
</evidence>
<evidence type="ECO:0000256" key="9">
    <source>
        <dbReference type="ARBA" id="ARBA00023136"/>
    </source>
</evidence>
<dbReference type="Pfam" id="PF00122">
    <property type="entry name" value="E1-E2_ATPase"/>
    <property type="match status" value="1"/>
</dbReference>
<feature type="transmembrane region" description="Helical" evidence="10">
    <location>
        <begin position="275"/>
        <end position="300"/>
    </location>
</feature>
<comment type="subcellular location">
    <subcellularLocation>
        <location evidence="1">Cell membrane</location>
        <topology evidence="1">Multi-pass membrane protein</topology>
    </subcellularLocation>
</comment>
<dbReference type="InterPro" id="IPR023298">
    <property type="entry name" value="ATPase_P-typ_TM_dom_sf"/>
</dbReference>
<dbReference type="InterPro" id="IPR023299">
    <property type="entry name" value="ATPase_P-typ_cyto_dom_N"/>
</dbReference>
<feature type="transmembrane region" description="Helical" evidence="10">
    <location>
        <begin position="830"/>
        <end position="852"/>
    </location>
</feature>
<feature type="transmembrane region" description="Helical" evidence="10">
    <location>
        <begin position="59"/>
        <end position="76"/>
    </location>
</feature>
<evidence type="ECO:0000313" key="13">
    <source>
        <dbReference type="Proteomes" id="UP000637383"/>
    </source>
</evidence>
<keyword evidence="9 10" id="KW-0472">Membrane</keyword>
<name>A0ABR8KF33_9NOSO</name>
<keyword evidence="5" id="KW-0547">Nucleotide-binding</keyword>
<dbReference type="PROSITE" id="PS00154">
    <property type="entry name" value="ATPASE_E1_E2"/>
    <property type="match status" value="1"/>
</dbReference>
<evidence type="ECO:0000256" key="4">
    <source>
        <dbReference type="ARBA" id="ARBA00022692"/>
    </source>
</evidence>
<dbReference type="InterPro" id="IPR006068">
    <property type="entry name" value="ATPase_P-typ_cation-transptr_C"/>
</dbReference>
<dbReference type="InterPro" id="IPR059000">
    <property type="entry name" value="ATPase_P-type_domA"/>
</dbReference>
<dbReference type="InterPro" id="IPR023214">
    <property type="entry name" value="HAD_sf"/>
</dbReference>
<dbReference type="PRINTS" id="PR00121">
    <property type="entry name" value="NAKATPASE"/>
</dbReference>
<keyword evidence="8 10" id="KW-1133">Transmembrane helix</keyword>
<evidence type="ECO:0000256" key="5">
    <source>
        <dbReference type="ARBA" id="ARBA00022741"/>
    </source>
</evidence>
<evidence type="ECO:0000256" key="1">
    <source>
        <dbReference type="ARBA" id="ARBA00004651"/>
    </source>
</evidence>
<keyword evidence="4 10" id="KW-0812">Transmembrane</keyword>
<protein>
    <submittedName>
        <fullName evidence="12">Cation-transporting P-type ATPase</fullName>
    </submittedName>
</protein>
<dbReference type="InterPro" id="IPR018303">
    <property type="entry name" value="ATPase_P-typ_P_site"/>
</dbReference>
<evidence type="ECO:0000256" key="2">
    <source>
        <dbReference type="ARBA" id="ARBA00005675"/>
    </source>
</evidence>
<dbReference type="RefSeq" id="WP_190958725.1">
    <property type="nucleotide sequence ID" value="NZ_JACJTU010000044.1"/>
</dbReference>
<evidence type="ECO:0000259" key="11">
    <source>
        <dbReference type="SMART" id="SM00831"/>
    </source>
</evidence>
<sequence length="951" mass="103804">MNTNHQIWSLTSEEVYKNLITTPQGLSESEADLRLKQYGYNELPEPQTRPLILRFIDQLTHFMALLLWVAGTLAFISQTPELGWAIWAVIWINAIFSFWQEFQAEKALSALKQVLPNQVKAYRDSTLCNIPARELVPGDVIQLEEGDKISADGRLVESQSLYVDVSILTGESLPVPRSSEPVATENLRALDASNLVFAGSTVAAGRGMAVVDATGTHTEFGQVAHLTANVKREPSTLEVQISRVVHIITIIAISMGVVVFLLTNLLVGMGIKESFIFAIGIIVAFVPEGLLPTVSLALAIGVKRMAKENALVRRLSAVETLSATTVICTDKTGTLTKNEMTVRKLWIPGAEINVTGVGYEPKGEVEITNFECESQVRLLLAGAALCSNARLNHPAGSSQWQVLGDPTEAALLVVAIKAGFKLEDLQQQAPRSREVPFDSHRRMMTVLLTGTLEFAQPAQKTENALQIFTKGAPLDVLQHSQFILRDGQQQELTAAQRTEVEAANDELASLGYRVLAVATRQGGTELREQENTALEQDLIFIGLVAMIDPPRPEVADAIALCHRAGIQVTMITGDYGLTAAAIAEKIGLINSKSNGKPRVITGEKLGHLSDAQLQQILHRNKYGLVFARVMPEQKLRLVQAYKNLGHVVAVTGDGVNDAPALRAANIGIAMGKNGTDVAREAADIVLVDDNFATIVTAIEQGRAVYQNIRKFITYILASNMAEFLPFLAMVFLKVPPALVILQILAIDLGTDMIPALALGAERPEKGIMTQPPRKKSQTLLDVPLMLRAYCFLGLLEGLAGMTGFFLVWWANGYGISQLQAVSSSILSQSASATTMAIYHQATTVTLAVIVACQDGNVFACRSERVSIFRLGFFTNRLIWLGIAVEWALILSIIYSPTLQKIFATAALQPSQLLLLLICPPLILIADELRKRIVRQTPKVVFEHPIQNMQRQ</sequence>
<dbReference type="InterPro" id="IPR036412">
    <property type="entry name" value="HAD-like_sf"/>
</dbReference>
<dbReference type="Pfam" id="PF13246">
    <property type="entry name" value="Cation_ATPase"/>
    <property type="match status" value="1"/>
</dbReference>
<keyword evidence="13" id="KW-1185">Reference proteome</keyword>
<dbReference type="PANTHER" id="PTHR43294">
    <property type="entry name" value="SODIUM/POTASSIUM-TRANSPORTING ATPASE SUBUNIT ALPHA"/>
    <property type="match status" value="1"/>
</dbReference>
<dbReference type="SUPFAM" id="SSF56784">
    <property type="entry name" value="HAD-like"/>
    <property type="match status" value="1"/>
</dbReference>
<dbReference type="SUPFAM" id="SSF81653">
    <property type="entry name" value="Calcium ATPase, transduction domain A"/>
    <property type="match status" value="1"/>
</dbReference>
<dbReference type="Pfam" id="PF00689">
    <property type="entry name" value="Cation_ATPase_C"/>
    <property type="match status" value="1"/>
</dbReference>
<feature type="transmembrane region" description="Helical" evidence="10">
    <location>
        <begin position="82"/>
        <end position="99"/>
    </location>
</feature>
<dbReference type="Proteomes" id="UP000637383">
    <property type="component" value="Unassembled WGS sequence"/>
</dbReference>
<dbReference type="SFLD" id="SFLDG00002">
    <property type="entry name" value="C1.7:_P-type_atpase_like"/>
    <property type="match status" value="1"/>
</dbReference>
<evidence type="ECO:0000313" key="12">
    <source>
        <dbReference type="EMBL" id="MBD2738170.1"/>
    </source>
</evidence>
<feature type="transmembrane region" description="Helical" evidence="10">
    <location>
        <begin position="711"/>
        <end position="732"/>
    </location>
</feature>
<keyword evidence="3" id="KW-1003">Cell membrane</keyword>
<feature type="transmembrane region" description="Helical" evidence="10">
    <location>
        <begin position="901"/>
        <end position="925"/>
    </location>
</feature>
<dbReference type="SUPFAM" id="SSF81660">
    <property type="entry name" value="Metal cation-transporting ATPase, ATP-binding domain N"/>
    <property type="match status" value="1"/>
</dbReference>
<dbReference type="InterPro" id="IPR050510">
    <property type="entry name" value="Cation_transp_ATPase_P-type"/>
</dbReference>
<dbReference type="InterPro" id="IPR001757">
    <property type="entry name" value="P_typ_ATPase"/>
</dbReference>